<dbReference type="SUPFAM" id="SSF48371">
    <property type="entry name" value="ARM repeat"/>
    <property type="match status" value="2"/>
</dbReference>
<protein>
    <recommendedName>
        <fullName evidence="5">Armadillo repeat-containing protein</fullName>
    </recommendedName>
</protein>
<evidence type="ECO:0008006" key="5">
    <source>
        <dbReference type="Google" id="ProtNLM"/>
    </source>
</evidence>
<organism evidence="2 4">
    <name type="scientific">Didymodactylos carnosus</name>
    <dbReference type="NCBI Taxonomy" id="1234261"/>
    <lineage>
        <taxon>Eukaryota</taxon>
        <taxon>Metazoa</taxon>
        <taxon>Spiralia</taxon>
        <taxon>Gnathifera</taxon>
        <taxon>Rotifera</taxon>
        <taxon>Eurotatoria</taxon>
        <taxon>Bdelloidea</taxon>
        <taxon>Philodinida</taxon>
        <taxon>Philodinidae</taxon>
        <taxon>Didymodactylos</taxon>
    </lineage>
</organism>
<dbReference type="PANTHER" id="PTHR46241:SF1">
    <property type="entry name" value="OUTER DYNEIN ARM-DOCKING COMPLEX SUBUNIT 2"/>
    <property type="match status" value="1"/>
</dbReference>
<dbReference type="Proteomes" id="UP000663829">
    <property type="component" value="Unassembled WGS sequence"/>
</dbReference>
<keyword evidence="4" id="KW-1185">Reference proteome</keyword>
<name>A0A813RDC9_9BILA</name>
<dbReference type="OrthoDB" id="10022680at2759"/>
<dbReference type="InterPro" id="IPR016024">
    <property type="entry name" value="ARM-type_fold"/>
</dbReference>
<dbReference type="AlphaFoldDB" id="A0A813RDC9"/>
<dbReference type="EMBL" id="CAJOBC010000283">
    <property type="protein sequence ID" value="CAF3565549.1"/>
    <property type="molecule type" value="Genomic_DNA"/>
</dbReference>
<dbReference type="EMBL" id="CAJNOQ010000283">
    <property type="protein sequence ID" value="CAF0782115.1"/>
    <property type="molecule type" value="Genomic_DNA"/>
</dbReference>
<comment type="caution">
    <text evidence="2">The sequence shown here is derived from an EMBL/GenBank/DDBJ whole genome shotgun (WGS) entry which is preliminary data.</text>
</comment>
<accession>A0A813RDC9</accession>
<dbReference type="Gene3D" id="1.25.10.10">
    <property type="entry name" value="Leucine-rich Repeat Variant"/>
    <property type="match status" value="2"/>
</dbReference>
<sequence length="752" mass="84432">MFLSRKKSGGSPSTESHLDPINDNDGDESGTTGSGDSRNEITHISHDSEDFGELEKSSRLDHLEESSMHFQDKSDSAIDQAEDIQKKSNFEEFIDAINTLKTTKSYEIFYDGAEEALPYSDDEYVAEDDERFFTDEDRLSFSREQLVEYQHLTKLLRFVKGGGRCTTILSLSILKDHDLQDRSAFSAFKDSGAISVLLNFIEMSDRDLKLTTLCVLRDACKNPAFAYEIFRLGGIITIIDSMTTDHVGMQESCVILLNVLQFRRARRVVRRVGSISKLLTVLDELSESMNENSLTIASVTRVILLICKSEKNKYVVIRYGIPKVIMKIIASIPHSSATPIISLLAVLLKIPAFRTQMCDPDLTMNIIKFLDNQDIDLARSSAESLHYLSFDPQLLRFIRQASSKLTDIIKTTKDPSVFCSASNTLTRLVGDNDFLKRFPDDVIENMVDFLKKDNPMYLSRIMLSLVELSKISTAVQVFKQRKIFSILIKHLQTSNSDDIIWKTVLILQECGKDQEAAELINTNGGLQELWTLLRLGSPRVQIGAGWAIRNCLAAIENHGELVRSFDGVFYLLLATLNIEDVHLLAATCAIIAEVVKDSNNLQILTDLGVVYKLSRLPHLEDPVLRKPFCDAAANLLELPKNRTDFSNRHVLSAMRAYIELRDSILNQPLTKAIYDLSRIPSNCILLHDVGAAPGILKLIADEDPNTQEKSALSLRNMRKLLDANRSAAQKSRKDLARTELQSKGQSLLVLKC</sequence>
<reference evidence="2" key="1">
    <citation type="submission" date="2021-02" db="EMBL/GenBank/DDBJ databases">
        <authorList>
            <person name="Nowell W R."/>
        </authorList>
    </citation>
    <scope>NUCLEOTIDE SEQUENCE</scope>
</reference>
<proteinExistence type="predicted"/>
<gene>
    <name evidence="2" type="ORF">GPM918_LOCUS2529</name>
    <name evidence="3" type="ORF">SRO942_LOCUS2529</name>
</gene>
<feature type="region of interest" description="Disordered" evidence="1">
    <location>
        <begin position="1"/>
        <end position="58"/>
    </location>
</feature>
<evidence type="ECO:0000313" key="4">
    <source>
        <dbReference type="Proteomes" id="UP000663829"/>
    </source>
</evidence>
<evidence type="ECO:0000256" key="1">
    <source>
        <dbReference type="SAM" id="MobiDB-lite"/>
    </source>
</evidence>
<evidence type="ECO:0000313" key="3">
    <source>
        <dbReference type="EMBL" id="CAF3565549.1"/>
    </source>
</evidence>
<feature type="compositionally biased region" description="Basic and acidic residues" evidence="1">
    <location>
        <begin position="37"/>
        <end position="58"/>
    </location>
</feature>
<dbReference type="InterPro" id="IPR011989">
    <property type="entry name" value="ARM-like"/>
</dbReference>
<dbReference type="PANTHER" id="PTHR46241">
    <property type="entry name" value="ARMADILLO REPEAT-CONTAINING PROTEIN 4 ARMC4"/>
    <property type="match status" value="1"/>
</dbReference>
<evidence type="ECO:0000313" key="2">
    <source>
        <dbReference type="EMBL" id="CAF0782115.1"/>
    </source>
</evidence>
<dbReference type="Proteomes" id="UP000681722">
    <property type="component" value="Unassembled WGS sequence"/>
</dbReference>